<accession>A0A814X481</accession>
<protein>
    <submittedName>
        <fullName evidence="2">Uncharacterized protein</fullName>
    </submittedName>
</protein>
<gene>
    <name evidence="2" type="ORF">XAT740_LOCUS23951</name>
</gene>
<evidence type="ECO:0000313" key="3">
    <source>
        <dbReference type="Proteomes" id="UP000663828"/>
    </source>
</evidence>
<dbReference type="AlphaFoldDB" id="A0A814X481"/>
<proteinExistence type="predicted"/>
<keyword evidence="1" id="KW-1133">Transmembrane helix</keyword>
<comment type="caution">
    <text evidence="2">The sequence shown here is derived from an EMBL/GenBank/DDBJ whole genome shotgun (WGS) entry which is preliminary data.</text>
</comment>
<dbReference type="Proteomes" id="UP000663828">
    <property type="component" value="Unassembled WGS sequence"/>
</dbReference>
<evidence type="ECO:0000256" key="1">
    <source>
        <dbReference type="SAM" id="Phobius"/>
    </source>
</evidence>
<name>A0A814X481_ADIRI</name>
<dbReference type="EMBL" id="CAJNOR010001829">
    <property type="protein sequence ID" value="CAF1206402.1"/>
    <property type="molecule type" value="Genomic_DNA"/>
</dbReference>
<reference evidence="2" key="1">
    <citation type="submission" date="2021-02" db="EMBL/GenBank/DDBJ databases">
        <authorList>
            <person name="Nowell W R."/>
        </authorList>
    </citation>
    <scope>NUCLEOTIDE SEQUENCE</scope>
</reference>
<evidence type="ECO:0000313" key="2">
    <source>
        <dbReference type="EMBL" id="CAF1206402.1"/>
    </source>
</evidence>
<keyword evidence="3" id="KW-1185">Reference proteome</keyword>
<keyword evidence="1" id="KW-0472">Membrane</keyword>
<feature type="transmembrane region" description="Helical" evidence="1">
    <location>
        <begin position="36"/>
        <end position="60"/>
    </location>
</feature>
<organism evidence="2 3">
    <name type="scientific">Adineta ricciae</name>
    <name type="common">Rotifer</name>
    <dbReference type="NCBI Taxonomy" id="249248"/>
    <lineage>
        <taxon>Eukaryota</taxon>
        <taxon>Metazoa</taxon>
        <taxon>Spiralia</taxon>
        <taxon>Gnathifera</taxon>
        <taxon>Rotifera</taxon>
        <taxon>Eurotatoria</taxon>
        <taxon>Bdelloidea</taxon>
        <taxon>Adinetida</taxon>
        <taxon>Adinetidae</taxon>
        <taxon>Adineta</taxon>
    </lineage>
</organism>
<keyword evidence="1" id="KW-0812">Transmembrane</keyword>
<sequence length="102" mass="11285">MSSSVSPDIEIKAVLPSTQRKTFVKLIKKQALPSQIVVIILCSIVIGTIVAVNLVAFVFLNHEQSSTKTTTMVVYDYGNGTFQSPVEIYATAYLAFVIRKRF</sequence>